<comment type="caution">
    <text evidence="2">The sequence shown here is derived from an EMBL/GenBank/DDBJ whole genome shotgun (WGS) entry which is preliminary data.</text>
</comment>
<sequence length="128" mass="13913">MTDQAEPVERDWPQPTPQVSNPPPIASDHHKTGHPLGKQHNLIQHLCTAAYLGLPCGSCGGRSAERGAKGCFLKIRTSRASQCASGTQIVTSRSHHYRGEGKLTEEEKQQDEEEVEMGVGQEAGLFLP</sequence>
<evidence type="ECO:0000313" key="2">
    <source>
        <dbReference type="EMBL" id="CAB1443907.1"/>
    </source>
</evidence>
<dbReference type="EMBL" id="CADEAL010003223">
    <property type="protein sequence ID" value="CAB1443907.1"/>
    <property type="molecule type" value="Genomic_DNA"/>
</dbReference>
<feature type="compositionally biased region" description="Pro residues" evidence="1">
    <location>
        <begin position="14"/>
        <end position="25"/>
    </location>
</feature>
<dbReference type="Proteomes" id="UP001153269">
    <property type="component" value="Unassembled WGS sequence"/>
</dbReference>
<protein>
    <submittedName>
        <fullName evidence="2">Uncharacterized protein</fullName>
    </submittedName>
</protein>
<feature type="compositionally biased region" description="Basic and acidic residues" evidence="1">
    <location>
        <begin position="97"/>
        <end position="107"/>
    </location>
</feature>
<evidence type="ECO:0000313" key="3">
    <source>
        <dbReference type="Proteomes" id="UP001153269"/>
    </source>
</evidence>
<feature type="region of interest" description="Disordered" evidence="1">
    <location>
        <begin position="1"/>
        <end position="37"/>
    </location>
</feature>
<feature type="region of interest" description="Disordered" evidence="1">
    <location>
        <begin position="93"/>
        <end position="128"/>
    </location>
</feature>
<name>A0A9N7YZY9_PLEPL</name>
<organism evidence="2 3">
    <name type="scientific">Pleuronectes platessa</name>
    <name type="common">European plaice</name>
    <dbReference type="NCBI Taxonomy" id="8262"/>
    <lineage>
        <taxon>Eukaryota</taxon>
        <taxon>Metazoa</taxon>
        <taxon>Chordata</taxon>
        <taxon>Craniata</taxon>
        <taxon>Vertebrata</taxon>
        <taxon>Euteleostomi</taxon>
        <taxon>Actinopterygii</taxon>
        <taxon>Neopterygii</taxon>
        <taxon>Teleostei</taxon>
        <taxon>Neoteleostei</taxon>
        <taxon>Acanthomorphata</taxon>
        <taxon>Carangaria</taxon>
        <taxon>Pleuronectiformes</taxon>
        <taxon>Pleuronectoidei</taxon>
        <taxon>Pleuronectidae</taxon>
        <taxon>Pleuronectes</taxon>
    </lineage>
</organism>
<accession>A0A9N7YZY9</accession>
<dbReference type="AlphaFoldDB" id="A0A9N7YZY9"/>
<keyword evidence="3" id="KW-1185">Reference proteome</keyword>
<reference evidence="2" key="1">
    <citation type="submission" date="2020-03" db="EMBL/GenBank/DDBJ databases">
        <authorList>
            <person name="Weist P."/>
        </authorList>
    </citation>
    <scope>NUCLEOTIDE SEQUENCE</scope>
</reference>
<evidence type="ECO:0000256" key="1">
    <source>
        <dbReference type="SAM" id="MobiDB-lite"/>
    </source>
</evidence>
<proteinExistence type="predicted"/>
<gene>
    <name evidence="2" type="ORF">PLEPLA_LOCUS31623</name>
</gene>